<keyword evidence="2" id="KW-0472">Membrane</keyword>
<keyword evidence="2" id="KW-0812">Transmembrane</keyword>
<feature type="coiled-coil region" evidence="1">
    <location>
        <begin position="1157"/>
        <end position="1184"/>
    </location>
</feature>
<name>A0A8S1QQZ5_9CILI</name>
<sequence>MNSIIFKKKLSALYVTIRESKSQSYLNPFLIWILYIGTRLSLILRVDQFNGMEYQDKQLILIKNLINWFHLLTPINSIKIDQFLSLIVILIAIFHWLSLLITLFSYNQIRCFNQFQNQYFTYLQMLYLYPSFIYIHQLQYQNEDDIIIFICLVPIILNYSIFSYIQRNYLLPSNNPFTKRYRSYNYLVNLAEVLALVLFPYFNEIFQSIILLIQFLIQLSDAILNQPFSQYMNLNYCIGSSILFYCSLFKFLSIYWTETEFMYVCLIFIPFLSVITMKVLKQIYEQNLDNQYLNKSLIIQIIDEFHENNRNFHRVKLLYILKARHQILNNKSLKSDRQFNDYIFIMFNRFIESLTLQEKYLDEDLHTYKIMFLFQTYDKQNLAYIQIKQFQMFKEFQSIYFNILEYFCSVTIQKSIKQQIRQHQGRLELQQIRQSQVLQEKCQPMVIQILEQKIKYWDQLLNGYENIEQLSDTSIRLSEKVVNLKNTVFKELNIQIFTLSKELFKLNLIDLRLLSQIFATVLNDYHITLQIEQRIEELLNLERNISSRNIQNITLLNDDVIIIPVSMIKNQGQILSKNKQKLQKFFKIPNDESYLQISNINSILPQYMQQKHDKFLNKFLSTGESSLFINSQDVYPIYNSGFTFSATLQLISSYDQMDDYILSAVLKKSIENYDFILFDESGKILGITESIYQLLLFNSKTTIVNEFDNNILKSYIYFWFKDLLLKINDQQEVFTQQQTSQQQQSQQQTMNVFTTIIQPINNLQLLIKDHEMFRKQHFLTQTNTMKTEQDAQTDQKHPIKITCFEQNYLNQTSEFINQQLLKTYQNSVYFQVVFNVQFKKMQDCHPIFILTINEYFQKEQKYIGTLSDYSSVLKTKSQLGMKSEFQIQTEQDLDELHQEFLINQTIINKLLIRHADGLPNPKEIDQKDEDLHIQNMIDRNQKESNLISPRSNREILIKNGLIEDDSEYIKGNESNVIKSSSQKDVKENIQQAILEEQNADFAHEKQSKSSATSDKTQNSIYNLMRKLQYTQQFQTSIVNAIFITNVLTIFLIILVSVELSIFREHTNQLEYSIPLVRIPQRFNRLFSTFITIGQLELQSKLLNQSYGAYYDYRIKNESSSKHDEMQDLMTDILKEFSSMENQNLLPLMEMRIINEYTYQLENVINEYSDQLNELLQNIDLSKEGIKRVQILLEFLKGNLIKELDLTILIVNQIEYNFYDLIQLNHIQQLVFLILILLTVAALLIIQFKQWLQPYKYMQTILLLIGKISERDIEFSGSRIYLLLEKLNHNHSAWKNINYFRDFFWQSKRSTIYLSLRISSQETSKNKNNSKIQQSRVKQTSRIQETSFSIKNIQIILILLCALLFCYAISAYIIMKTNMDNSQPELNIAMEYVKFKQDLDGVMIICQLLKNQDILVDQTIIYEIFKMNPELNIKDKYYKTLYNELLQKFSPLIKDMDTIYSKIYNNVIESRKINIENKDLLLNLYEKDLCEIIPSILPFCAYENEKFIYFPSFPAANPILNNKQIYKYGINGIYQQIISIFNTHYSLELDGKKDTNLKNIEQFLQSQEYIQTILPYFFDLSYAILQFYYTIIFAALDILENDYQMALQFYIFAGIGCIIILYIVIFLRAITLQNKVRLIRQALIVIPHESLQDQSILNSIRKIDRIL</sequence>
<keyword evidence="2" id="KW-1133">Transmembrane helix</keyword>
<keyword evidence="1" id="KW-0175">Coiled coil</keyword>
<dbReference type="InterPro" id="IPR052994">
    <property type="entry name" value="Tiny_macrocysts_regulators"/>
</dbReference>
<keyword evidence="4" id="KW-1185">Reference proteome</keyword>
<dbReference type="EMBL" id="CAJJDN010000112">
    <property type="protein sequence ID" value="CAD8116980.1"/>
    <property type="molecule type" value="Genomic_DNA"/>
</dbReference>
<feature type="transmembrane region" description="Helical" evidence="2">
    <location>
        <begin position="261"/>
        <end position="280"/>
    </location>
</feature>
<organism evidence="3 4">
    <name type="scientific">Paramecium sonneborni</name>
    <dbReference type="NCBI Taxonomy" id="65129"/>
    <lineage>
        <taxon>Eukaryota</taxon>
        <taxon>Sar</taxon>
        <taxon>Alveolata</taxon>
        <taxon>Ciliophora</taxon>
        <taxon>Intramacronucleata</taxon>
        <taxon>Oligohymenophorea</taxon>
        <taxon>Peniculida</taxon>
        <taxon>Parameciidae</taxon>
        <taxon>Paramecium</taxon>
    </lineage>
</organism>
<dbReference type="PANTHER" id="PTHR31600:SF2">
    <property type="entry name" value="GAMETE ENRICHED GENE 10 PROTEIN-RELATED"/>
    <property type="match status" value="1"/>
</dbReference>
<feature type="transmembrane region" description="Helical" evidence="2">
    <location>
        <begin position="146"/>
        <end position="165"/>
    </location>
</feature>
<evidence type="ECO:0000256" key="1">
    <source>
        <dbReference type="SAM" id="Coils"/>
    </source>
</evidence>
<dbReference type="Proteomes" id="UP000692954">
    <property type="component" value="Unassembled WGS sequence"/>
</dbReference>
<reference evidence="3" key="1">
    <citation type="submission" date="2021-01" db="EMBL/GenBank/DDBJ databases">
        <authorList>
            <consortium name="Genoscope - CEA"/>
            <person name="William W."/>
        </authorList>
    </citation>
    <scope>NUCLEOTIDE SEQUENCE</scope>
</reference>
<feature type="transmembrane region" description="Helical" evidence="2">
    <location>
        <begin position="1607"/>
        <end position="1629"/>
    </location>
</feature>
<feature type="transmembrane region" description="Helical" evidence="2">
    <location>
        <begin position="186"/>
        <end position="202"/>
    </location>
</feature>
<evidence type="ECO:0008006" key="5">
    <source>
        <dbReference type="Google" id="ProtNLM"/>
    </source>
</evidence>
<evidence type="ECO:0000256" key="2">
    <source>
        <dbReference type="SAM" id="Phobius"/>
    </source>
</evidence>
<evidence type="ECO:0000313" key="4">
    <source>
        <dbReference type="Proteomes" id="UP000692954"/>
    </source>
</evidence>
<protein>
    <recommendedName>
        <fullName evidence="5">Transmembrane protein</fullName>
    </recommendedName>
</protein>
<dbReference type="PANTHER" id="PTHR31600">
    <property type="entry name" value="TINY MACROCYSTS PROTEIN B-RELATED"/>
    <property type="match status" value="1"/>
</dbReference>
<feature type="transmembrane region" description="Helical" evidence="2">
    <location>
        <begin position="119"/>
        <end position="140"/>
    </location>
</feature>
<gene>
    <name evidence="3" type="ORF">PSON_ATCC_30995.1.T1120142</name>
</gene>
<feature type="transmembrane region" description="Helical" evidence="2">
    <location>
        <begin position="236"/>
        <end position="255"/>
    </location>
</feature>
<feature type="transmembrane region" description="Helical" evidence="2">
    <location>
        <begin position="1037"/>
        <end position="1057"/>
    </location>
</feature>
<feature type="transmembrane region" description="Helical" evidence="2">
    <location>
        <begin position="1229"/>
        <end position="1247"/>
    </location>
</feature>
<comment type="caution">
    <text evidence="3">The sequence shown here is derived from an EMBL/GenBank/DDBJ whole genome shotgun (WGS) entry which is preliminary data.</text>
</comment>
<feature type="transmembrane region" description="Helical" evidence="2">
    <location>
        <begin position="1352"/>
        <end position="1373"/>
    </location>
</feature>
<proteinExistence type="predicted"/>
<dbReference type="OrthoDB" id="301332at2759"/>
<feature type="transmembrane region" description="Helical" evidence="2">
    <location>
        <begin position="83"/>
        <end position="107"/>
    </location>
</feature>
<evidence type="ECO:0000313" key="3">
    <source>
        <dbReference type="EMBL" id="CAD8116980.1"/>
    </source>
</evidence>
<feature type="transmembrane region" description="Helical" evidence="2">
    <location>
        <begin position="1572"/>
        <end position="1595"/>
    </location>
</feature>
<accession>A0A8S1QQZ5</accession>
<feature type="transmembrane region" description="Helical" evidence="2">
    <location>
        <begin position="25"/>
        <end position="44"/>
    </location>
</feature>